<evidence type="ECO:0008006" key="4">
    <source>
        <dbReference type="Google" id="ProtNLM"/>
    </source>
</evidence>
<evidence type="ECO:0000313" key="3">
    <source>
        <dbReference type="Proteomes" id="UP000265875"/>
    </source>
</evidence>
<proteinExistence type="predicted"/>
<dbReference type="EMBL" id="QWLL01000017">
    <property type="protein sequence ID" value="RII78272.1"/>
    <property type="molecule type" value="Genomic_DNA"/>
</dbReference>
<accession>A0A399M904</accession>
<dbReference type="AlphaFoldDB" id="A0A399M904"/>
<keyword evidence="1" id="KW-0175">Coiled coil</keyword>
<organism evidence="2 3">
    <name type="scientific">Pseudomonas monteilii</name>
    <dbReference type="NCBI Taxonomy" id="76759"/>
    <lineage>
        <taxon>Bacteria</taxon>
        <taxon>Pseudomonadati</taxon>
        <taxon>Pseudomonadota</taxon>
        <taxon>Gammaproteobacteria</taxon>
        <taxon>Pseudomonadales</taxon>
        <taxon>Pseudomonadaceae</taxon>
        <taxon>Pseudomonas</taxon>
    </lineage>
</organism>
<feature type="coiled-coil region" evidence="1">
    <location>
        <begin position="96"/>
        <end position="123"/>
    </location>
</feature>
<comment type="caution">
    <text evidence="2">The sequence shown here is derived from an EMBL/GenBank/DDBJ whole genome shotgun (WGS) entry which is preliminary data.</text>
</comment>
<dbReference type="Proteomes" id="UP000265875">
    <property type="component" value="Unassembled WGS sequence"/>
</dbReference>
<dbReference type="InterPro" id="IPR002954">
    <property type="entry name" value="Salm_SPAgM"/>
</dbReference>
<reference evidence="2 3" key="1">
    <citation type="submission" date="2018-08" db="EMBL/GenBank/DDBJ databases">
        <title>Draft genome sequence of the cyanotroph, Pseudomonas monteilii BCN3.</title>
        <authorList>
            <person name="Jones L.B."/>
            <person name="Kunz D.A."/>
        </authorList>
    </citation>
    <scope>NUCLEOTIDE SEQUENCE [LARGE SCALE GENOMIC DNA]</scope>
    <source>
        <strain evidence="2 3">BCN3</strain>
    </source>
</reference>
<sequence>MVCLANVRRLLTFSDYRQHACERGLDKALRALVPLQHELQAIEQQAHGLDDLLISQRPEDQRLSHAQLLALLRRQAVIRRQIGNLALERIRVMELHQEAVQGVERLQRHIKTLQRKHMKYQSLEQRLLGERRSRLWRQEENDIDELLVNWK</sequence>
<protein>
    <recommendedName>
        <fullName evidence="4">Type III secretion protein</fullName>
    </recommendedName>
</protein>
<name>A0A399M904_9PSED</name>
<evidence type="ECO:0000313" key="2">
    <source>
        <dbReference type="EMBL" id="RII78272.1"/>
    </source>
</evidence>
<gene>
    <name evidence="2" type="ORF">D0894_08545</name>
</gene>
<dbReference type="RefSeq" id="WP_119369389.1">
    <property type="nucleotide sequence ID" value="NZ_QWLL01000017.1"/>
</dbReference>
<dbReference type="Pfam" id="PF02090">
    <property type="entry name" value="SPAM"/>
    <property type="match status" value="1"/>
</dbReference>
<evidence type="ECO:0000256" key="1">
    <source>
        <dbReference type="SAM" id="Coils"/>
    </source>
</evidence>